<dbReference type="EMBL" id="BJYT01000006">
    <property type="protein sequence ID" value="GEO09445.1"/>
    <property type="molecule type" value="Genomic_DNA"/>
</dbReference>
<sequence length="160" mass="19303">MQILFSYDKKLVIQALRYHFINRFEVRILMILVNVFAIFSAALFYFRKVSPLAFLLSSILWIAIMISFWYFLPNTVYKKASTFKDNFKMTFGEYRVRVENERGYTEWNWEKFISYLESPHFIHLYFDSKSFFLVPKAAIEKEGTLEDVRSLLREKIKSKK</sequence>
<dbReference type="OrthoDB" id="663382at2"/>
<feature type="transmembrane region" description="Helical" evidence="1">
    <location>
        <begin position="52"/>
        <end position="72"/>
    </location>
</feature>
<dbReference type="Pfam" id="PF14317">
    <property type="entry name" value="YcxB"/>
    <property type="match status" value="1"/>
</dbReference>
<comment type="caution">
    <text evidence="3">The sequence shown here is derived from an EMBL/GenBank/DDBJ whole genome shotgun (WGS) entry which is preliminary data.</text>
</comment>
<keyword evidence="1" id="KW-0472">Membrane</keyword>
<evidence type="ECO:0000313" key="4">
    <source>
        <dbReference type="Proteomes" id="UP000321513"/>
    </source>
</evidence>
<name>A0A512BC09_9BACT</name>
<proteinExistence type="predicted"/>
<protein>
    <recommendedName>
        <fullName evidence="2">YcxB-like C-terminal domain-containing protein</fullName>
    </recommendedName>
</protein>
<evidence type="ECO:0000259" key="2">
    <source>
        <dbReference type="Pfam" id="PF14317"/>
    </source>
</evidence>
<feature type="domain" description="YcxB-like C-terminal" evidence="2">
    <location>
        <begin position="91"/>
        <end position="152"/>
    </location>
</feature>
<evidence type="ECO:0000313" key="3">
    <source>
        <dbReference type="EMBL" id="GEO09445.1"/>
    </source>
</evidence>
<dbReference type="RefSeq" id="WP_147203567.1">
    <property type="nucleotide sequence ID" value="NZ_BJYT01000006.1"/>
</dbReference>
<feature type="transmembrane region" description="Helical" evidence="1">
    <location>
        <begin position="26"/>
        <end position="46"/>
    </location>
</feature>
<dbReference type="InterPro" id="IPR025588">
    <property type="entry name" value="YcxB-like_C"/>
</dbReference>
<reference evidence="3 4" key="1">
    <citation type="submission" date="2019-07" db="EMBL/GenBank/DDBJ databases">
        <title>Whole genome shotgun sequence of Segetibacter aerophilus NBRC 106135.</title>
        <authorList>
            <person name="Hosoyama A."/>
            <person name="Uohara A."/>
            <person name="Ohji S."/>
            <person name="Ichikawa N."/>
        </authorList>
    </citation>
    <scope>NUCLEOTIDE SEQUENCE [LARGE SCALE GENOMIC DNA]</scope>
    <source>
        <strain evidence="3 4">NBRC 106135</strain>
    </source>
</reference>
<keyword evidence="1" id="KW-1133">Transmembrane helix</keyword>
<keyword evidence="4" id="KW-1185">Reference proteome</keyword>
<keyword evidence="1" id="KW-0812">Transmembrane</keyword>
<organism evidence="3 4">
    <name type="scientific">Segetibacter aerophilus</name>
    <dbReference type="NCBI Taxonomy" id="670293"/>
    <lineage>
        <taxon>Bacteria</taxon>
        <taxon>Pseudomonadati</taxon>
        <taxon>Bacteroidota</taxon>
        <taxon>Chitinophagia</taxon>
        <taxon>Chitinophagales</taxon>
        <taxon>Chitinophagaceae</taxon>
        <taxon>Segetibacter</taxon>
    </lineage>
</organism>
<dbReference type="AlphaFoldDB" id="A0A512BC09"/>
<dbReference type="Proteomes" id="UP000321513">
    <property type="component" value="Unassembled WGS sequence"/>
</dbReference>
<accession>A0A512BC09</accession>
<evidence type="ECO:0000256" key="1">
    <source>
        <dbReference type="SAM" id="Phobius"/>
    </source>
</evidence>
<gene>
    <name evidence="3" type="ORF">SAE01_19410</name>
</gene>